<reference evidence="4" key="1">
    <citation type="submission" date="2018-05" db="EMBL/GenBank/DDBJ databases">
        <authorList>
            <person name="Hao L."/>
        </authorList>
    </citation>
    <scope>NUCLEOTIDE SEQUENCE [LARGE SCALE GENOMIC DNA]</scope>
</reference>
<dbReference type="GO" id="GO:0008137">
    <property type="term" value="F:NADH dehydrogenase (ubiquinone) activity"/>
    <property type="evidence" value="ECO:0007669"/>
    <property type="project" value="InterPro"/>
</dbReference>
<evidence type="ECO:0000259" key="2">
    <source>
        <dbReference type="Pfam" id="PF00329"/>
    </source>
</evidence>
<feature type="domain" description="NADH:ubiquinone oxidoreductase 30kDa subunit" evidence="2">
    <location>
        <begin position="41"/>
        <end position="155"/>
    </location>
</feature>
<evidence type="ECO:0000256" key="1">
    <source>
        <dbReference type="ARBA" id="ARBA00007569"/>
    </source>
</evidence>
<dbReference type="InterPro" id="IPR001268">
    <property type="entry name" value="NADH_UbQ_OxRdtase_30kDa_su"/>
</dbReference>
<proteinExistence type="inferred from homology"/>
<accession>A0A2X3KXA5</accession>
<dbReference type="InterPro" id="IPR037232">
    <property type="entry name" value="NADH_quin_OxRdtase_su_C/D-like"/>
</dbReference>
<dbReference type="OrthoDB" id="3746692at2"/>
<dbReference type="Gene3D" id="3.30.460.80">
    <property type="entry name" value="NADH:ubiquinone oxidoreductase, 30kDa subunit"/>
    <property type="match status" value="1"/>
</dbReference>
<dbReference type="SUPFAM" id="SSF143243">
    <property type="entry name" value="Nqo5-like"/>
    <property type="match status" value="1"/>
</dbReference>
<organism evidence="3 4">
    <name type="scientific">Candidatus Bipolaricaulis anaerobius</name>
    <dbReference type="NCBI Taxonomy" id="2026885"/>
    <lineage>
        <taxon>Bacteria</taxon>
        <taxon>Candidatus Bipolaricaulota</taxon>
        <taxon>Candidatus Bipolaricaulia</taxon>
        <taxon>Candidatus Bipolaricaulales</taxon>
        <taxon>Candidatus Bipolaricaulaceae</taxon>
        <taxon>Candidatus Bipolaricaulis</taxon>
    </lineage>
</organism>
<dbReference type="PANTHER" id="PTHR10884">
    <property type="entry name" value="NADH DEHYDROGENASE UBIQUINONE IRON-SULFUR PROTEIN 3"/>
    <property type="match status" value="1"/>
</dbReference>
<evidence type="ECO:0000313" key="3">
    <source>
        <dbReference type="EMBL" id="SQD92206.1"/>
    </source>
</evidence>
<dbReference type="Proteomes" id="UP000249818">
    <property type="component" value="Chromosome BARAN1"/>
</dbReference>
<keyword evidence="4" id="KW-1185">Reference proteome</keyword>
<dbReference type="EMBL" id="LS483254">
    <property type="protein sequence ID" value="SQD92206.1"/>
    <property type="molecule type" value="Genomic_DNA"/>
</dbReference>
<dbReference type="PANTHER" id="PTHR10884:SF14">
    <property type="entry name" value="NADH DEHYDROGENASE [UBIQUINONE] IRON-SULFUR PROTEIN 3, MITOCHONDRIAL"/>
    <property type="match status" value="1"/>
</dbReference>
<comment type="similarity">
    <text evidence="1">Belongs to the complex I 30 kDa subunit family.</text>
</comment>
<protein>
    <submittedName>
        <fullName evidence="3">Membrane-bound hydrogenase MBH 2, subunit Mbh2K (Hydrogenase subunit)</fullName>
    </submittedName>
</protein>
<dbReference type="Pfam" id="PF00329">
    <property type="entry name" value="Complex1_30kDa"/>
    <property type="match status" value="1"/>
</dbReference>
<dbReference type="RefSeq" id="WP_122030458.1">
    <property type="nucleotide sequence ID" value="NZ_LS483254.1"/>
</dbReference>
<sequence>MTVDQVKSALTRGVPGLTIEERPRQVGVREPVTVAEVWAEIGREGLLPAVAALKAAGPLHISIISGRDRGNEIELLYHFAVGYGTPGGEVMVTLRLDVPASDPTVPSICALLPGAETTEREKIEFLGIHFTGIPSTDHVFLPDGFPGHPWRKGDPETEKLVKRLVEWEGKDA</sequence>
<gene>
    <name evidence="3" type="primary">MbhK</name>
    <name evidence="3" type="ORF">BARAN1_0181</name>
</gene>
<dbReference type="AlphaFoldDB" id="A0A2X3KXA5"/>
<dbReference type="KEGG" id="bana:BARAN1_0181"/>
<evidence type="ECO:0000313" key="4">
    <source>
        <dbReference type="Proteomes" id="UP000249818"/>
    </source>
</evidence>
<name>A0A2X3KXA5_9BACT</name>